<gene>
    <name evidence="1" type="ORF">Dsin_010936</name>
</gene>
<protein>
    <submittedName>
        <fullName evidence="1">Uncharacterized protein</fullName>
    </submittedName>
</protein>
<proteinExistence type="predicted"/>
<reference evidence="1" key="1">
    <citation type="journal article" date="2023" name="Plant J.">
        <title>Genome sequences and population genomics provide insights into the demographic history, inbreeding, and mutation load of two 'living fossil' tree species of Dipteronia.</title>
        <authorList>
            <person name="Feng Y."/>
            <person name="Comes H.P."/>
            <person name="Chen J."/>
            <person name="Zhu S."/>
            <person name="Lu R."/>
            <person name="Zhang X."/>
            <person name="Li P."/>
            <person name="Qiu J."/>
            <person name="Olsen K.M."/>
            <person name="Qiu Y."/>
        </authorList>
    </citation>
    <scope>NUCLEOTIDE SEQUENCE</scope>
    <source>
        <strain evidence="1">NBL</strain>
    </source>
</reference>
<name>A0AAE0ED49_9ROSI</name>
<accession>A0AAE0ED49</accession>
<keyword evidence="2" id="KW-1185">Reference proteome</keyword>
<evidence type="ECO:0000313" key="2">
    <source>
        <dbReference type="Proteomes" id="UP001281410"/>
    </source>
</evidence>
<dbReference type="Proteomes" id="UP001281410">
    <property type="component" value="Unassembled WGS sequence"/>
</dbReference>
<dbReference type="EMBL" id="JANJYJ010000003">
    <property type="protein sequence ID" value="KAK3223911.1"/>
    <property type="molecule type" value="Genomic_DNA"/>
</dbReference>
<dbReference type="AlphaFoldDB" id="A0AAE0ED49"/>
<comment type="caution">
    <text evidence="1">The sequence shown here is derived from an EMBL/GenBank/DDBJ whole genome shotgun (WGS) entry which is preliminary data.</text>
</comment>
<organism evidence="1 2">
    <name type="scientific">Dipteronia sinensis</name>
    <dbReference type="NCBI Taxonomy" id="43782"/>
    <lineage>
        <taxon>Eukaryota</taxon>
        <taxon>Viridiplantae</taxon>
        <taxon>Streptophyta</taxon>
        <taxon>Embryophyta</taxon>
        <taxon>Tracheophyta</taxon>
        <taxon>Spermatophyta</taxon>
        <taxon>Magnoliopsida</taxon>
        <taxon>eudicotyledons</taxon>
        <taxon>Gunneridae</taxon>
        <taxon>Pentapetalae</taxon>
        <taxon>rosids</taxon>
        <taxon>malvids</taxon>
        <taxon>Sapindales</taxon>
        <taxon>Sapindaceae</taxon>
        <taxon>Hippocastanoideae</taxon>
        <taxon>Acereae</taxon>
        <taxon>Dipteronia</taxon>
    </lineage>
</organism>
<sequence length="116" mass="13290">MISLMMKKKTAGLVLSGLKFFSFESKSEEKSCTLLPSWNCEARLSYVICSAVSGIYKDAILDENGFHIETCICTCLVEVIRFDVPQMKSFEFCIRPQECRFKTICNIYLNSFLYPP</sequence>
<evidence type="ECO:0000313" key="1">
    <source>
        <dbReference type="EMBL" id="KAK3223911.1"/>
    </source>
</evidence>